<comment type="caution">
    <text evidence="1">The sequence shown here is derived from an EMBL/GenBank/DDBJ whole genome shotgun (WGS) entry which is preliminary data.</text>
</comment>
<reference evidence="1" key="1">
    <citation type="journal article" date="2022" name="bioRxiv">
        <title>Sequencing and chromosome-scale assembly of the giantPleurodeles waltlgenome.</title>
        <authorList>
            <person name="Brown T."/>
            <person name="Elewa A."/>
            <person name="Iarovenko S."/>
            <person name="Subramanian E."/>
            <person name="Araus A.J."/>
            <person name="Petzold A."/>
            <person name="Susuki M."/>
            <person name="Suzuki K.-i.T."/>
            <person name="Hayashi T."/>
            <person name="Toyoda A."/>
            <person name="Oliveira C."/>
            <person name="Osipova E."/>
            <person name="Leigh N.D."/>
            <person name="Simon A."/>
            <person name="Yun M.H."/>
        </authorList>
    </citation>
    <scope>NUCLEOTIDE SEQUENCE</scope>
    <source>
        <strain evidence="1">20211129_DDA</strain>
        <tissue evidence="1">Liver</tissue>
    </source>
</reference>
<name>A0AAV7RME1_PLEWA</name>
<protein>
    <submittedName>
        <fullName evidence="1">Uncharacterized protein</fullName>
    </submittedName>
</protein>
<accession>A0AAV7RME1</accession>
<evidence type="ECO:0000313" key="2">
    <source>
        <dbReference type="Proteomes" id="UP001066276"/>
    </source>
</evidence>
<keyword evidence="2" id="KW-1185">Reference proteome</keyword>
<dbReference type="Proteomes" id="UP001066276">
    <property type="component" value="Chromosome 5"/>
</dbReference>
<proteinExistence type="predicted"/>
<organism evidence="1 2">
    <name type="scientific">Pleurodeles waltl</name>
    <name type="common">Iberian ribbed newt</name>
    <dbReference type="NCBI Taxonomy" id="8319"/>
    <lineage>
        <taxon>Eukaryota</taxon>
        <taxon>Metazoa</taxon>
        <taxon>Chordata</taxon>
        <taxon>Craniata</taxon>
        <taxon>Vertebrata</taxon>
        <taxon>Euteleostomi</taxon>
        <taxon>Amphibia</taxon>
        <taxon>Batrachia</taxon>
        <taxon>Caudata</taxon>
        <taxon>Salamandroidea</taxon>
        <taxon>Salamandridae</taxon>
        <taxon>Pleurodelinae</taxon>
        <taxon>Pleurodeles</taxon>
    </lineage>
</organism>
<gene>
    <name evidence="1" type="ORF">NDU88_005912</name>
</gene>
<sequence>MNLVVSPSFISIIFRRVTHCRHLATDAPDAPIDFRARWDFYPRVRASLLLSGARPGAGVASHCQALYSKWSVALTCLNTLTALGYDRLSIELVTF</sequence>
<dbReference type="AlphaFoldDB" id="A0AAV7RME1"/>
<evidence type="ECO:0000313" key="1">
    <source>
        <dbReference type="EMBL" id="KAJ1153150.1"/>
    </source>
</evidence>
<dbReference type="EMBL" id="JANPWB010000009">
    <property type="protein sequence ID" value="KAJ1153150.1"/>
    <property type="molecule type" value="Genomic_DNA"/>
</dbReference>